<comment type="caution">
    <text evidence="1">The sequence shown here is derived from an EMBL/GenBank/DDBJ whole genome shotgun (WGS) entry which is preliminary data.</text>
</comment>
<proteinExistence type="predicted"/>
<reference evidence="1 2" key="1">
    <citation type="submission" date="2020-04" db="EMBL/GenBank/DDBJ databases">
        <title>MicrobeNet Type strains.</title>
        <authorList>
            <person name="Nicholson A.C."/>
        </authorList>
    </citation>
    <scope>NUCLEOTIDE SEQUENCE [LARGE SCALE GENOMIC DNA]</scope>
    <source>
        <strain evidence="1 2">ATCC 700731</strain>
    </source>
</reference>
<gene>
    <name evidence="1" type="ORF">HGA11_28765</name>
</gene>
<dbReference type="RefSeq" id="WP_131814116.1">
    <property type="nucleotide sequence ID" value="NZ_HG322954.1"/>
</dbReference>
<accession>A0A7X6MXU7</accession>
<evidence type="ECO:0000313" key="1">
    <source>
        <dbReference type="EMBL" id="NKZ14969.1"/>
    </source>
</evidence>
<protein>
    <submittedName>
        <fullName evidence="1">Uncharacterized protein</fullName>
    </submittedName>
</protein>
<sequence>MPAIALLPYPSSCRICGHPIRSTTSYVAVPGSHHAAFPPRLENTAQTRCPGGCGRTVADADHPCDRCWDRLPAALRRGLLLSLAGLEVNTARIDVAAYFRNHAAPQPDPID</sequence>
<name>A0A7X6MXU7_9MYCO</name>
<dbReference type="AlphaFoldDB" id="A0A7X6MXU7"/>
<organism evidence="1 2">
    <name type="scientific">Mycolicibacterium septicum DSM 44393</name>
    <dbReference type="NCBI Taxonomy" id="1341646"/>
    <lineage>
        <taxon>Bacteria</taxon>
        <taxon>Bacillati</taxon>
        <taxon>Actinomycetota</taxon>
        <taxon>Actinomycetes</taxon>
        <taxon>Mycobacteriales</taxon>
        <taxon>Mycobacteriaceae</taxon>
        <taxon>Mycolicibacterium</taxon>
    </lineage>
</organism>
<dbReference type="Proteomes" id="UP000518188">
    <property type="component" value="Unassembled WGS sequence"/>
</dbReference>
<evidence type="ECO:0000313" key="2">
    <source>
        <dbReference type="Proteomes" id="UP000518188"/>
    </source>
</evidence>
<dbReference type="EMBL" id="JAAXPJ010000015">
    <property type="protein sequence ID" value="NKZ14969.1"/>
    <property type="molecule type" value="Genomic_DNA"/>
</dbReference>